<accession>A0A1R1YIJ5</accession>
<proteinExistence type="predicted"/>
<evidence type="ECO:0000313" key="2">
    <source>
        <dbReference type="EMBL" id="OMJ26703.1"/>
    </source>
</evidence>
<protein>
    <submittedName>
        <fullName evidence="2">Uncharacterized protein</fullName>
    </submittedName>
</protein>
<gene>
    <name evidence="2" type="ORF">AYI69_g3893</name>
</gene>
<sequence>MGSEHSREGIQSPLKKPSLFRAGIEVVRNENSDEVRISVGVDIDSGMVPVSSGSLRGSVEIGGSIKLRFPQNSSPTSHPIDKRGSRAGRSVKFYGRRSLTPN</sequence>
<name>A0A1R1YIJ5_9FUNG</name>
<dbReference type="Proteomes" id="UP000187429">
    <property type="component" value="Unassembled WGS sequence"/>
</dbReference>
<dbReference type="AlphaFoldDB" id="A0A1R1YIJ5"/>
<reference evidence="3" key="1">
    <citation type="submission" date="2017-01" db="EMBL/GenBank/DDBJ databases">
        <authorList>
            <person name="Wang Y."/>
            <person name="White M."/>
            <person name="Kvist S."/>
            <person name="Moncalvo J.-M."/>
        </authorList>
    </citation>
    <scope>NUCLEOTIDE SEQUENCE [LARGE SCALE GENOMIC DNA]</scope>
    <source>
        <strain evidence="3">ID-206-W2</strain>
    </source>
</reference>
<evidence type="ECO:0000256" key="1">
    <source>
        <dbReference type="SAM" id="MobiDB-lite"/>
    </source>
</evidence>
<comment type="caution">
    <text evidence="2">The sequence shown here is derived from an EMBL/GenBank/DDBJ whole genome shotgun (WGS) entry which is preliminary data.</text>
</comment>
<keyword evidence="3" id="KW-1185">Reference proteome</keyword>
<dbReference type="EMBL" id="LSSM01001401">
    <property type="protein sequence ID" value="OMJ26703.1"/>
    <property type="molecule type" value="Genomic_DNA"/>
</dbReference>
<organism evidence="2 3">
    <name type="scientific">Smittium culicis</name>
    <dbReference type="NCBI Taxonomy" id="133412"/>
    <lineage>
        <taxon>Eukaryota</taxon>
        <taxon>Fungi</taxon>
        <taxon>Fungi incertae sedis</taxon>
        <taxon>Zoopagomycota</taxon>
        <taxon>Kickxellomycotina</taxon>
        <taxon>Harpellomycetes</taxon>
        <taxon>Harpellales</taxon>
        <taxon>Legeriomycetaceae</taxon>
        <taxon>Smittium</taxon>
    </lineage>
</organism>
<evidence type="ECO:0000313" key="3">
    <source>
        <dbReference type="Proteomes" id="UP000187429"/>
    </source>
</evidence>
<feature type="region of interest" description="Disordered" evidence="1">
    <location>
        <begin position="66"/>
        <end position="102"/>
    </location>
</feature>